<dbReference type="Pfam" id="PF00534">
    <property type="entry name" value="Glycos_transf_1"/>
    <property type="match status" value="1"/>
</dbReference>
<reference evidence="3" key="1">
    <citation type="journal article" date="2015" name="Nature">
        <title>Complex archaea that bridge the gap between prokaryotes and eukaryotes.</title>
        <authorList>
            <person name="Spang A."/>
            <person name="Saw J.H."/>
            <person name="Jorgensen S.L."/>
            <person name="Zaremba-Niedzwiedzka K."/>
            <person name="Martijn J."/>
            <person name="Lind A.E."/>
            <person name="van Eijk R."/>
            <person name="Schleper C."/>
            <person name="Guy L."/>
            <person name="Ettema T.J."/>
        </authorList>
    </citation>
    <scope>NUCLEOTIDE SEQUENCE</scope>
</reference>
<dbReference type="EMBL" id="LAZR01004571">
    <property type="protein sequence ID" value="KKN07435.1"/>
    <property type="molecule type" value="Genomic_DNA"/>
</dbReference>
<organism evidence="3">
    <name type="scientific">marine sediment metagenome</name>
    <dbReference type="NCBI Taxonomy" id="412755"/>
    <lineage>
        <taxon>unclassified sequences</taxon>
        <taxon>metagenomes</taxon>
        <taxon>ecological metagenomes</taxon>
    </lineage>
</organism>
<gene>
    <name evidence="3" type="ORF">LCGC14_1066970</name>
</gene>
<dbReference type="GO" id="GO:0016757">
    <property type="term" value="F:glycosyltransferase activity"/>
    <property type="evidence" value="ECO:0007669"/>
    <property type="project" value="InterPro"/>
</dbReference>
<dbReference type="PANTHER" id="PTHR12526">
    <property type="entry name" value="GLYCOSYLTRANSFERASE"/>
    <property type="match status" value="1"/>
</dbReference>
<sequence length="379" mass="42439">MPNPKILIIASLDQSLINFRGDFITALIKNNFDVLCAAPNLRKEYIEKIEALGAKIVEFDLQRTGLNPIKDLKTISQLKKIITNNNIDLVFPYTIKPVVYGSIAAKKFGVPVVSLITGLGLTFSGVNFKAKALQIVTEIMYRNALSENKMVIFQNQDDRKLFLDKNITKTNQKTEVVDGSGINLDRFNFRISEKQVGDIIKFIIVGRLIKEKGVLLFIEAAKRIRTEYPNAEFHLIGRPPENNPDSLSETALLKYHEAGTVVYHGHQSNVVTLLSKADVFVLPSYYREGVPRSILEALSIGLPIITTNMPGCKETVNNGKNGFLLAPEELEPLIKAMTFFLENPNEIAKMGKESRNLAENKFDVHIINNQLLTILNQSL</sequence>
<dbReference type="AlphaFoldDB" id="A0A0F9MJD3"/>
<evidence type="ECO:0000259" key="1">
    <source>
        <dbReference type="Pfam" id="PF00534"/>
    </source>
</evidence>
<proteinExistence type="predicted"/>
<dbReference type="InterPro" id="IPR001296">
    <property type="entry name" value="Glyco_trans_1"/>
</dbReference>
<dbReference type="CDD" id="cd03808">
    <property type="entry name" value="GT4_CapM-like"/>
    <property type="match status" value="1"/>
</dbReference>
<dbReference type="Pfam" id="PF13477">
    <property type="entry name" value="Glyco_trans_4_2"/>
    <property type="match status" value="1"/>
</dbReference>
<name>A0A0F9MJD3_9ZZZZ</name>
<evidence type="ECO:0008006" key="4">
    <source>
        <dbReference type="Google" id="ProtNLM"/>
    </source>
</evidence>
<feature type="domain" description="Glycosyltransferase subfamily 4-like N-terminal" evidence="2">
    <location>
        <begin position="6"/>
        <end position="155"/>
    </location>
</feature>
<dbReference type="PANTHER" id="PTHR12526:SF638">
    <property type="entry name" value="SPORE COAT PROTEIN SA"/>
    <property type="match status" value="1"/>
</dbReference>
<protein>
    <recommendedName>
        <fullName evidence="4">Glycosyltransferase subfamily 4-like N-terminal domain-containing protein</fullName>
    </recommendedName>
</protein>
<dbReference type="Gene3D" id="3.40.50.2000">
    <property type="entry name" value="Glycogen Phosphorylase B"/>
    <property type="match status" value="2"/>
</dbReference>
<feature type="domain" description="Glycosyl transferase family 1" evidence="1">
    <location>
        <begin position="193"/>
        <end position="356"/>
    </location>
</feature>
<dbReference type="SUPFAM" id="SSF53756">
    <property type="entry name" value="UDP-Glycosyltransferase/glycogen phosphorylase"/>
    <property type="match status" value="1"/>
</dbReference>
<accession>A0A0F9MJD3</accession>
<evidence type="ECO:0000259" key="2">
    <source>
        <dbReference type="Pfam" id="PF13477"/>
    </source>
</evidence>
<dbReference type="InterPro" id="IPR028098">
    <property type="entry name" value="Glyco_trans_4-like_N"/>
</dbReference>
<evidence type="ECO:0000313" key="3">
    <source>
        <dbReference type="EMBL" id="KKN07435.1"/>
    </source>
</evidence>
<comment type="caution">
    <text evidence="3">The sequence shown here is derived from an EMBL/GenBank/DDBJ whole genome shotgun (WGS) entry which is preliminary data.</text>
</comment>